<dbReference type="EMBL" id="JBBWRZ010000003">
    <property type="protein sequence ID" value="KAK8240104.1"/>
    <property type="molecule type" value="Genomic_DNA"/>
</dbReference>
<gene>
    <name evidence="3" type="ORF">HDK90DRAFT_392966</name>
</gene>
<evidence type="ECO:0000259" key="2">
    <source>
        <dbReference type="Pfam" id="PF08547"/>
    </source>
</evidence>
<feature type="non-terminal residue" evidence="3">
    <location>
        <position position="1"/>
    </location>
</feature>
<protein>
    <submittedName>
        <fullName evidence="3">NADH:ubiquinone oxidoreductase intermediate-associated protein 30</fullName>
    </submittedName>
</protein>
<feature type="domain" description="NADH:ubiquinone oxidoreductase intermediate-associated protein 30" evidence="2">
    <location>
        <begin position="4"/>
        <end position="172"/>
    </location>
</feature>
<evidence type="ECO:0000313" key="3">
    <source>
        <dbReference type="EMBL" id="KAK8240104.1"/>
    </source>
</evidence>
<dbReference type="InterPro" id="IPR013857">
    <property type="entry name" value="NADH-UbQ_OxRdtase-assoc_prot30"/>
</dbReference>
<feature type="non-terminal residue" evidence="3">
    <location>
        <position position="180"/>
    </location>
</feature>
<comment type="caution">
    <text evidence="3">The sequence shown here is derived from an EMBL/GenBank/DDBJ whole genome shotgun (WGS) entry which is preliminary data.</text>
</comment>
<sequence length="180" mass="20463">WNPEDWTASDDRVRGGSSISHLEVLPPNDVARFWGNLDIKTLGGAGFASQRTVGDDRTWNLEDYEGVEIVMVTTEKSEDKMYTFNIKNQLLPPDPDTGREQSTISYEFNFRAQHNKCSAAKMALFVPWKYFRASYRGREPRDAPKLDLKNIKRFGIMIRSFFGGQEGDFSLTLKSIAAAK</sequence>
<dbReference type="InterPro" id="IPR008979">
    <property type="entry name" value="Galactose-bd-like_sf"/>
</dbReference>
<reference evidence="3 4" key="1">
    <citation type="submission" date="2024-04" db="EMBL/GenBank/DDBJ databases">
        <title>Phyllosticta paracitricarpa is synonymous to the EU quarantine fungus P. citricarpa based on phylogenomic analyses.</title>
        <authorList>
            <consortium name="Lawrence Berkeley National Laboratory"/>
            <person name="Van Ingen-Buijs V.A."/>
            <person name="Van Westerhoven A.C."/>
            <person name="Haridas S."/>
            <person name="Skiadas P."/>
            <person name="Martin F."/>
            <person name="Groenewald J.Z."/>
            <person name="Crous P.W."/>
            <person name="Seidl M.F."/>
        </authorList>
    </citation>
    <scope>NUCLEOTIDE SEQUENCE [LARGE SCALE GENOMIC DNA]</scope>
    <source>
        <strain evidence="3 4">CBS 123374</strain>
    </source>
</reference>
<keyword evidence="4" id="KW-1185">Reference proteome</keyword>
<dbReference type="Pfam" id="PF08547">
    <property type="entry name" value="CIA30"/>
    <property type="match status" value="1"/>
</dbReference>
<name>A0ABR1YV86_9PEZI</name>
<dbReference type="SUPFAM" id="SSF49785">
    <property type="entry name" value="Galactose-binding domain-like"/>
    <property type="match status" value="1"/>
</dbReference>
<evidence type="ECO:0000313" key="4">
    <source>
        <dbReference type="Proteomes" id="UP001492380"/>
    </source>
</evidence>
<organism evidence="3 4">
    <name type="scientific">Phyllosticta capitalensis</name>
    <dbReference type="NCBI Taxonomy" id="121624"/>
    <lineage>
        <taxon>Eukaryota</taxon>
        <taxon>Fungi</taxon>
        <taxon>Dikarya</taxon>
        <taxon>Ascomycota</taxon>
        <taxon>Pezizomycotina</taxon>
        <taxon>Dothideomycetes</taxon>
        <taxon>Dothideomycetes incertae sedis</taxon>
        <taxon>Botryosphaeriales</taxon>
        <taxon>Phyllostictaceae</taxon>
        <taxon>Phyllosticta</taxon>
    </lineage>
</organism>
<dbReference type="PANTHER" id="PTHR13194">
    <property type="entry name" value="COMPLEX I INTERMEDIATE-ASSOCIATED PROTEIN 30"/>
    <property type="match status" value="1"/>
</dbReference>
<comment type="similarity">
    <text evidence="1">Belongs to the CIA30 family.</text>
</comment>
<proteinExistence type="inferred from homology"/>
<accession>A0ABR1YV86</accession>
<dbReference type="InterPro" id="IPR039131">
    <property type="entry name" value="NDUFAF1"/>
</dbReference>
<dbReference type="Proteomes" id="UP001492380">
    <property type="component" value="Unassembled WGS sequence"/>
</dbReference>
<evidence type="ECO:0000256" key="1">
    <source>
        <dbReference type="ARBA" id="ARBA00007884"/>
    </source>
</evidence>
<dbReference type="PANTHER" id="PTHR13194:SF19">
    <property type="entry name" value="NAD(P)-BINDING ROSSMANN-FOLD SUPERFAMILY PROTEIN"/>
    <property type="match status" value="1"/>
</dbReference>